<feature type="region of interest" description="Disordered" evidence="1">
    <location>
        <begin position="182"/>
        <end position="220"/>
    </location>
</feature>
<comment type="caution">
    <text evidence="3">The sequence shown here is derived from an EMBL/GenBank/DDBJ whole genome shotgun (WGS) entry which is preliminary data.</text>
</comment>
<evidence type="ECO:0000256" key="1">
    <source>
        <dbReference type="SAM" id="MobiDB-lite"/>
    </source>
</evidence>
<evidence type="ECO:0000313" key="4">
    <source>
        <dbReference type="Proteomes" id="UP001604336"/>
    </source>
</evidence>
<dbReference type="Proteomes" id="UP001604336">
    <property type="component" value="Unassembled WGS sequence"/>
</dbReference>
<evidence type="ECO:0000313" key="3">
    <source>
        <dbReference type="EMBL" id="KAL2541599.1"/>
    </source>
</evidence>
<gene>
    <name evidence="3" type="ORF">Adt_02577</name>
</gene>
<reference evidence="4" key="1">
    <citation type="submission" date="2024-07" db="EMBL/GenBank/DDBJ databases">
        <title>Two chromosome-level genome assemblies of Korean endemic species Abeliophyllum distichum and Forsythia ovata (Oleaceae).</title>
        <authorList>
            <person name="Jang H."/>
        </authorList>
    </citation>
    <scope>NUCLEOTIDE SEQUENCE [LARGE SCALE GENOMIC DNA]</scope>
</reference>
<keyword evidence="4" id="KW-1185">Reference proteome</keyword>
<sequence length="338" mass="35472">MGIRSIGRGSSNNYSEELAILLREKAAQLDASDQELSFLRSGSAPPTVEGSLSTGLFGVGGVLEEELRSDPSYISYYYQNANANLNPRLPHPLLSKEDWRFAQRLQGTSGGGGGSVVGDRRRVSRDGIGGGESLFSMQPDFVVGKGENKLEVAQKKECSNDGFIGFSGLGLGSKQKNIGGMIQDDLSNTSSVSRHSSRAASRVFENDESSESQAANHHEIESSDAFCSAKDAKGASSVQSFKLLAPHTYASSLAASLSRSATSDPQLIARAPSPCIPPVGGGMMSSLDRTSVNIPKSFDDVSPDIGDSANLVTALSGMSLSANSMVDEGKHPTVSISS</sequence>
<dbReference type="Pfam" id="PF07990">
    <property type="entry name" value="NABP"/>
    <property type="match status" value="1"/>
</dbReference>
<protein>
    <submittedName>
        <fullName evidence="3">Pumilio1</fullName>
    </submittedName>
</protein>
<name>A0ABD1VW26_9LAMI</name>
<accession>A0ABD1VW26</accession>
<dbReference type="EMBL" id="JBFOLK010000001">
    <property type="protein sequence ID" value="KAL2541599.1"/>
    <property type="molecule type" value="Genomic_DNA"/>
</dbReference>
<dbReference type="InterPro" id="IPR012940">
    <property type="entry name" value="NABP"/>
</dbReference>
<dbReference type="AlphaFoldDB" id="A0ABD1VW26"/>
<organism evidence="3 4">
    <name type="scientific">Abeliophyllum distichum</name>
    <dbReference type="NCBI Taxonomy" id="126358"/>
    <lineage>
        <taxon>Eukaryota</taxon>
        <taxon>Viridiplantae</taxon>
        <taxon>Streptophyta</taxon>
        <taxon>Embryophyta</taxon>
        <taxon>Tracheophyta</taxon>
        <taxon>Spermatophyta</taxon>
        <taxon>Magnoliopsida</taxon>
        <taxon>eudicotyledons</taxon>
        <taxon>Gunneridae</taxon>
        <taxon>Pentapetalae</taxon>
        <taxon>asterids</taxon>
        <taxon>lamiids</taxon>
        <taxon>Lamiales</taxon>
        <taxon>Oleaceae</taxon>
        <taxon>Forsythieae</taxon>
        <taxon>Abeliophyllum</taxon>
    </lineage>
</organism>
<feature type="domain" description="Nucleic acid binding NABP" evidence="2">
    <location>
        <begin position="270"/>
        <end position="331"/>
    </location>
</feature>
<feature type="compositionally biased region" description="Low complexity" evidence="1">
    <location>
        <begin position="190"/>
        <end position="203"/>
    </location>
</feature>
<proteinExistence type="predicted"/>
<evidence type="ECO:0000259" key="2">
    <source>
        <dbReference type="Pfam" id="PF07990"/>
    </source>
</evidence>